<feature type="region of interest" description="Disordered" evidence="1">
    <location>
        <begin position="480"/>
        <end position="510"/>
    </location>
</feature>
<evidence type="ECO:0000256" key="1">
    <source>
        <dbReference type="SAM" id="MobiDB-lite"/>
    </source>
</evidence>
<evidence type="ECO:0000313" key="2">
    <source>
        <dbReference type="EMBL" id="CAE0719408.1"/>
    </source>
</evidence>
<name>A0A7S4ALR1_9STRA</name>
<accession>A0A7S4ALR1</accession>
<feature type="region of interest" description="Disordered" evidence="1">
    <location>
        <begin position="219"/>
        <end position="247"/>
    </location>
</feature>
<organism evidence="2">
    <name type="scientific">Pseudo-nitzschia australis</name>
    <dbReference type="NCBI Taxonomy" id="44445"/>
    <lineage>
        <taxon>Eukaryota</taxon>
        <taxon>Sar</taxon>
        <taxon>Stramenopiles</taxon>
        <taxon>Ochrophyta</taxon>
        <taxon>Bacillariophyta</taxon>
        <taxon>Bacillariophyceae</taxon>
        <taxon>Bacillariophycidae</taxon>
        <taxon>Bacillariales</taxon>
        <taxon>Bacillariaceae</taxon>
        <taxon>Pseudo-nitzschia</taxon>
    </lineage>
</organism>
<proteinExistence type="predicted"/>
<sequence length="510" mass="56005">MPDSSHATPPIASHPGPYLTCCFKTSNETVDGIGIDSTSGRALLFQETGKKSSYLLQPKKEGNQESSGDNTNEEIDYYSVPTPAHLVVEHDMHPTGATSTRTSTSTNSDTRNCPFFFGGLQIVFSAKTMEIYLTNPGGKETYLMTCKGIPYRMNKKEDNGTKSVPASSKPAEWHRAICVVPGGPRNITRLRIKLIGSISGADSITAKLHYMKLTARIPDHSSTTERTATTRKPPIATANSQRIEQNPRNSNHSMLAMMMGSTSASATTTPTSEPPLTQSDLGAAMAGLSFMARKTEENMADLFKQQSNNMVEHMNSCFKRLEIQTYTLQSSLTVQHQLTKENQTIMKEQQRIIEYQSTQIEKLLNDNHDLKVRMQALQTDFSILGSQGSLHNSDEDKKTRKIEERHSDGGCGCILDHTEEDIAKKINGAISSHINPSITASDTTANTAKGVQNNNDDESCNHIANIEVMLVEDDPVAVNEADDDDCEDVSHEDKSFGESIPEGLADIEKR</sequence>
<gene>
    <name evidence="2" type="ORF">PAUS00366_LOCUS12162</name>
</gene>
<dbReference type="EMBL" id="HBIX01016848">
    <property type="protein sequence ID" value="CAE0719408.1"/>
    <property type="molecule type" value="Transcribed_RNA"/>
</dbReference>
<feature type="region of interest" description="Disordered" evidence="1">
    <location>
        <begin position="55"/>
        <end position="76"/>
    </location>
</feature>
<reference evidence="2" key="1">
    <citation type="submission" date="2021-01" db="EMBL/GenBank/DDBJ databases">
        <authorList>
            <person name="Corre E."/>
            <person name="Pelletier E."/>
            <person name="Niang G."/>
            <person name="Scheremetjew M."/>
            <person name="Finn R."/>
            <person name="Kale V."/>
            <person name="Holt S."/>
            <person name="Cochrane G."/>
            <person name="Meng A."/>
            <person name="Brown T."/>
            <person name="Cohen L."/>
        </authorList>
    </citation>
    <scope>NUCLEOTIDE SEQUENCE</scope>
    <source>
        <strain evidence="2">10249 10 AB</strain>
    </source>
</reference>
<protein>
    <submittedName>
        <fullName evidence="2">Uncharacterized protein</fullName>
    </submittedName>
</protein>
<dbReference type="AlphaFoldDB" id="A0A7S4ALR1"/>
<feature type="compositionally biased region" description="Polar residues" evidence="1">
    <location>
        <begin position="237"/>
        <end position="247"/>
    </location>
</feature>